<dbReference type="InterPro" id="IPR000160">
    <property type="entry name" value="GGDEF_dom"/>
</dbReference>
<dbReference type="Pfam" id="PF08448">
    <property type="entry name" value="PAS_4"/>
    <property type="match status" value="1"/>
</dbReference>
<dbReference type="AlphaFoldDB" id="A0A1Y0CWI9"/>
<dbReference type="SUPFAM" id="SSF55073">
    <property type="entry name" value="Nucleotide cyclase"/>
    <property type="match status" value="1"/>
</dbReference>
<feature type="domain" description="GGDEF" evidence="3">
    <location>
        <begin position="472"/>
        <end position="609"/>
    </location>
</feature>
<dbReference type="SMART" id="SM00091">
    <property type="entry name" value="PAS"/>
    <property type="match status" value="2"/>
</dbReference>
<organism evidence="4 5">
    <name type="scientific">Oceanisphaera avium</name>
    <dbReference type="NCBI Taxonomy" id="1903694"/>
    <lineage>
        <taxon>Bacteria</taxon>
        <taxon>Pseudomonadati</taxon>
        <taxon>Pseudomonadota</taxon>
        <taxon>Gammaproteobacteria</taxon>
        <taxon>Aeromonadales</taxon>
        <taxon>Aeromonadaceae</taxon>
        <taxon>Oceanisphaera</taxon>
    </lineage>
</organism>
<comment type="cofactor">
    <cofactor evidence="1">
        <name>Mg(2+)</name>
        <dbReference type="ChEBI" id="CHEBI:18420"/>
    </cofactor>
</comment>
<dbReference type="GO" id="GO:0006355">
    <property type="term" value="P:regulation of DNA-templated transcription"/>
    <property type="evidence" value="ECO:0007669"/>
    <property type="project" value="InterPro"/>
</dbReference>
<dbReference type="EMBL" id="CP021376">
    <property type="protein sequence ID" value="ART79257.1"/>
    <property type="molecule type" value="Genomic_DNA"/>
</dbReference>
<dbReference type="InterPro" id="IPR043128">
    <property type="entry name" value="Rev_trsase/Diguanyl_cyclase"/>
</dbReference>
<evidence type="ECO:0000313" key="5">
    <source>
        <dbReference type="Proteomes" id="UP000243793"/>
    </source>
</evidence>
<dbReference type="PANTHER" id="PTHR44757:SF2">
    <property type="entry name" value="BIOFILM ARCHITECTURE MAINTENANCE PROTEIN MBAA"/>
    <property type="match status" value="1"/>
</dbReference>
<dbReference type="SUPFAM" id="SSF55785">
    <property type="entry name" value="PYP-like sensor domain (PAS domain)"/>
    <property type="match status" value="2"/>
</dbReference>
<sequence>MASSLLPAHALSEQALDHIELGVALFCSEQKVQFWNQWLVRYSGISAEHALGKRLNELFPSLPSVLLEAVTSGAKQGLSRVLSHQLHGQLLPLRSAKEQPVFHSVVLRPLAQANGEQALLMQVHDITNAIKRERHLKDKQQALHLAHRTQSEEKQFIDTVLETISALVVVTDTDGIIINMNRSAEWQSGFSQEQLVGQPLKMLLGLDSFKHLSDKPLASNEIKTFNCRMTNVLNEAIEVRWTVKAVKEDKDPLRYIIYTGQDVTERERADALLRLEREMLEMTAGNEQVEHILNHACLTLERQLESCRVAVLDITDDNTLRVRSGPQLSARFCEQLHQLANERLVRVLQIGLDAGQLQVFTVQPKGAHWQAWLDLAKEYKMAGCWLMPIQVNPARSQNLLAVFPRYKSNPCPHERMMIQRIGHLTALILERQQQQEQIKRLALQDSLTGLANRVLLGEQLQRSISRAKRHASGFALLFIDLNGFKEVNDTHGHDAGDALLAGLAQRLTQRFRATDCCARIGGDEFVVLLDEVASSAVAFSLAQSVLTLVAKPFIWGEQTLNVSASIGIGLFPEDGDSPAALLTRADNAMYQAKAQSKRTGQGCVMRIMND</sequence>
<dbReference type="OrthoDB" id="9812358at2"/>
<dbReference type="InterPro" id="IPR035965">
    <property type="entry name" value="PAS-like_dom_sf"/>
</dbReference>
<dbReference type="SMART" id="SM00267">
    <property type="entry name" value="GGDEF"/>
    <property type="match status" value="1"/>
</dbReference>
<dbReference type="KEGG" id="ocm:CBP12_03100"/>
<dbReference type="PANTHER" id="PTHR44757">
    <property type="entry name" value="DIGUANYLATE CYCLASE DGCP"/>
    <property type="match status" value="1"/>
</dbReference>
<dbReference type="InterPro" id="IPR029787">
    <property type="entry name" value="Nucleotide_cyclase"/>
</dbReference>
<dbReference type="PROSITE" id="PS50887">
    <property type="entry name" value="GGDEF"/>
    <property type="match status" value="1"/>
</dbReference>
<dbReference type="FunFam" id="3.30.70.270:FF:000001">
    <property type="entry name" value="Diguanylate cyclase domain protein"/>
    <property type="match status" value="1"/>
</dbReference>
<dbReference type="Gene3D" id="3.30.450.20">
    <property type="entry name" value="PAS domain"/>
    <property type="match status" value="2"/>
</dbReference>
<evidence type="ECO:0000259" key="3">
    <source>
        <dbReference type="PROSITE" id="PS50887"/>
    </source>
</evidence>
<evidence type="ECO:0008006" key="6">
    <source>
        <dbReference type="Google" id="ProtNLM"/>
    </source>
</evidence>
<dbReference type="GO" id="GO:0003824">
    <property type="term" value="F:catalytic activity"/>
    <property type="evidence" value="ECO:0007669"/>
    <property type="project" value="UniProtKB-ARBA"/>
</dbReference>
<evidence type="ECO:0000256" key="1">
    <source>
        <dbReference type="ARBA" id="ARBA00001946"/>
    </source>
</evidence>
<dbReference type="PROSITE" id="PS50112">
    <property type="entry name" value="PAS"/>
    <property type="match status" value="1"/>
</dbReference>
<dbReference type="NCBIfam" id="TIGR00254">
    <property type="entry name" value="GGDEF"/>
    <property type="match status" value="1"/>
</dbReference>
<evidence type="ECO:0000259" key="2">
    <source>
        <dbReference type="PROSITE" id="PS50112"/>
    </source>
</evidence>
<dbReference type="RefSeq" id="WP_086962856.1">
    <property type="nucleotide sequence ID" value="NZ_CP021376.1"/>
</dbReference>
<accession>A0A1Y0CWI9</accession>
<protein>
    <recommendedName>
        <fullName evidence="6">Diguanylate cyclase</fullName>
    </recommendedName>
</protein>
<feature type="domain" description="PAS" evidence="2">
    <location>
        <begin position="153"/>
        <end position="198"/>
    </location>
</feature>
<dbReference type="InterPro" id="IPR052155">
    <property type="entry name" value="Biofilm_reg_signaling"/>
</dbReference>
<dbReference type="Gene3D" id="3.30.70.270">
    <property type="match status" value="1"/>
</dbReference>
<evidence type="ECO:0000313" key="4">
    <source>
        <dbReference type="EMBL" id="ART79257.1"/>
    </source>
</evidence>
<gene>
    <name evidence="4" type="ORF">CBP12_03100</name>
</gene>
<dbReference type="InterPro" id="IPR013656">
    <property type="entry name" value="PAS_4"/>
</dbReference>
<dbReference type="CDD" id="cd00130">
    <property type="entry name" value="PAS"/>
    <property type="match status" value="1"/>
</dbReference>
<proteinExistence type="predicted"/>
<dbReference type="InterPro" id="IPR000014">
    <property type="entry name" value="PAS"/>
</dbReference>
<dbReference type="Pfam" id="PF00989">
    <property type="entry name" value="PAS"/>
    <property type="match status" value="1"/>
</dbReference>
<name>A0A1Y0CWI9_9GAMM</name>
<keyword evidence="5" id="KW-1185">Reference proteome</keyword>
<dbReference type="Pfam" id="PF00990">
    <property type="entry name" value="GGDEF"/>
    <property type="match status" value="1"/>
</dbReference>
<dbReference type="InterPro" id="IPR013767">
    <property type="entry name" value="PAS_fold"/>
</dbReference>
<dbReference type="Proteomes" id="UP000243793">
    <property type="component" value="Chromosome"/>
</dbReference>
<dbReference type="CDD" id="cd01949">
    <property type="entry name" value="GGDEF"/>
    <property type="match status" value="1"/>
</dbReference>
<reference evidence="5" key="1">
    <citation type="submission" date="2017-05" db="EMBL/GenBank/DDBJ databases">
        <authorList>
            <person name="Sung H."/>
        </authorList>
    </citation>
    <scope>NUCLEOTIDE SEQUENCE [LARGE SCALE GENOMIC DNA]</scope>
    <source>
        <strain evidence="5">AMac2203</strain>
    </source>
</reference>
<dbReference type="NCBIfam" id="TIGR00229">
    <property type="entry name" value="sensory_box"/>
    <property type="match status" value="1"/>
</dbReference>